<name>A0A1Y1HVB7_KLENI</name>
<evidence type="ECO:0000313" key="3">
    <source>
        <dbReference type="Proteomes" id="UP000054558"/>
    </source>
</evidence>
<organism evidence="2 3">
    <name type="scientific">Klebsormidium nitens</name>
    <name type="common">Green alga</name>
    <name type="synonym">Ulothrix nitens</name>
    <dbReference type="NCBI Taxonomy" id="105231"/>
    <lineage>
        <taxon>Eukaryota</taxon>
        <taxon>Viridiplantae</taxon>
        <taxon>Streptophyta</taxon>
        <taxon>Klebsormidiophyceae</taxon>
        <taxon>Klebsormidiales</taxon>
        <taxon>Klebsormidiaceae</taxon>
        <taxon>Klebsormidium</taxon>
    </lineage>
</organism>
<protein>
    <submittedName>
        <fullName evidence="2">Transcriptional corepressor SEUSS</fullName>
    </submittedName>
</protein>
<feature type="compositionally biased region" description="Basic and acidic residues" evidence="1">
    <location>
        <begin position="23"/>
        <end position="35"/>
    </location>
</feature>
<sequence length="716" mass="76973">MPSRGRKRQPEPAAPPRAPEQNGHTHSEPLLENRLRGGSQVDGAPQGGSQMESDKDGGSPRESSGNSKRKAPEPPSKSAKEFRWAPPLSLNLSSVGRGGKPSLMGVGSFAGVAAPLQTPAPPMPVLESPHSQGMLLSPRGGVPGDLFKGGGESAGPRVSLGSDKLPPKSPVLQAMSNGQVMPQGPSLSGGSKGSALGGSGFLHPSMQGQALNQSKVEFPPPPSPKPAASNQELLQRMQMLQQQNKRQEAAQQHFLALQQKIQQQQLQQQKILQSLQNPPTPKPANPAAAILSASLLNPPRNDANMDLHGGASANPLANPSLTRSRSSNSHTTGGGPAQPNSVPLYISQADKLPPRNAGSCVRRLMQYMYHQRKRSADNSIEFWREFVAEYFAPGAKKRWCVSCYSHNGRSPAGVFPQEVWHCELCGADPGRGFETTREVLPRLFQVKYDSGVQEELLYVDIPNEYMLASGVHVLEYHRVVQESVFEQLRVVRQGQLRIVFSTDVKILSWEFCAHGHEEHVPRRALLSQAAELAFLGAKLQGEVRTPEDLQAHCSALAAVTKQLALNLEQPTVNDLGFTKRYVRCLQISEVVDNMKDLISFNRETGLGPVASLRAYAAQHESARPGGLQGLRQGSAEGGEHPPPFRDKARPTQSHSFSAGEPDPETAFQQYVQQKLGRSTLPEGPVALRTPLGNVGGLQLTPSTGLPTGPESLGGGG</sequence>
<dbReference type="EMBL" id="DF237065">
    <property type="protein sequence ID" value="GAQ82574.1"/>
    <property type="molecule type" value="Genomic_DNA"/>
</dbReference>
<feature type="compositionally biased region" description="Polar residues" evidence="1">
    <location>
        <begin position="315"/>
        <end position="331"/>
    </location>
</feature>
<gene>
    <name evidence="2" type="ORF">KFL_001160070</name>
</gene>
<dbReference type="GO" id="GO:0000122">
    <property type="term" value="P:negative regulation of transcription by RNA polymerase II"/>
    <property type="evidence" value="ECO:0000318"/>
    <property type="project" value="GO_Central"/>
</dbReference>
<dbReference type="InterPro" id="IPR029005">
    <property type="entry name" value="LIM-bd/SEUSS"/>
</dbReference>
<reference evidence="2 3" key="1">
    <citation type="journal article" date="2014" name="Nat. Commun.">
        <title>Klebsormidium flaccidum genome reveals primary factors for plant terrestrial adaptation.</title>
        <authorList>
            <person name="Hori K."/>
            <person name="Maruyama F."/>
            <person name="Fujisawa T."/>
            <person name="Togashi T."/>
            <person name="Yamamoto N."/>
            <person name="Seo M."/>
            <person name="Sato S."/>
            <person name="Yamada T."/>
            <person name="Mori H."/>
            <person name="Tajima N."/>
            <person name="Moriyama T."/>
            <person name="Ikeuchi M."/>
            <person name="Watanabe M."/>
            <person name="Wada H."/>
            <person name="Kobayashi K."/>
            <person name="Saito M."/>
            <person name="Masuda T."/>
            <person name="Sasaki-Sekimoto Y."/>
            <person name="Mashiguchi K."/>
            <person name="Awai K."/>
            <person name="Shimojima M."/>
            <person name="Masuda S."/>
            <person name="Iwai M."/>
            <person name="Nobusawa T."/>
            <person name="Narise T."/>
            <person name="Kondo S."/>
            <person name="Saito H."/>
            <person name="Sato R."/>
            <person name="Murakawa M."/>
            <person name="Ihara Y."/>
            <person name="Oshima-Yamada Y."/>
            <person name="Ohtaka K."/>
            <person name="Satoh M."/>
            <person name="Sonobe K."/>
            <person name="Ishii M."/>
            <person name="Ohtani R."/>
            <person name="Kanamori-Sato M."/>
            <person name="Honoki R."/>
            <person name="Miyazaki D."/>
            <person name="Mochizuki H."/>
            <person name="Umetsu J."/>
            <person name="Higashi K."/>
            <person name="Shibata D."/>
            <person name="Kamiya Y."/>
            <person name="Sato N."/>
            <person name="Nakamura Y."/>
            <person name="Tabata S."/>
            <person name="Ida S."/>
            <person name="Kurokawa K."/>
            <person name="Ohta H."/>
        </authorList>
    </citation>
    <scope>NUCLEOTIDE SEQUENCE [LARGE SCALE GENOMIC DNA]</scope>
    <source>
        <strain evidence="2 3">NIES-2285</strain>
    </source>
</reference>
<evidence type="ECO:0000313" key="2">
    <source>
        <dbReference type="EMBL" id="GAQ82574.1"/>
    </source>
</evidence>
<feature type="compositionally biased region" description="Gly residues" evidence="1">
    <location>
        <begin position="190"/>
        <end position="200"/>
    </location>
</feature>
<keyword evidence="3" id="KW-1185">Reference proteome</keyword>
<feature type="compositionally biased region" description="Basic and acidic residues" evidence="1">
    <location>
        <begin position="637"/>
        <end position="649"/>
    </location>
</feature>
<accession>A0A1Y1HVB7</accession>
<dbReference type="OrthoDB" id="774557at2759"/>
<evidence type="ECO:0000256" key="1">
    <source>
        <dbReference type="SAM" id="MobiDB-lite"/>
    </source>
</evidence>
<feature type="region of interest" description="Disordered" evidence="1">
    <location>
        <begin position="1"/>
        <end position="206"/>
    </location>
</feature>
<dbReference type="GO" id="GO:0005634">
    <property type="term" value="C:nucleus"/>
    <property type="evidence" value="ECO:0000318"/>
    <property type="project" value="GO_Central"/>
</dbReference>
<dbReference type="GO" id="GO:0003712">
    <property type="term" value="F:transcription coregulator activity"/>
    <property type="evidence" value="ECO:0000318"/>
    <property type="project" value="GO_Central"/>
</dbReference>
<feature type="compositionally biased region" description="Polar residues" evidence="1">
    <location>
        <begin position="666"/>
        <end position="676"/>
    </location>
</feature>
<dbReference type="GO" id="GO:0045944">
    <property type="term" value="P:positive regulation of transcription by RNA polymerase II"/>
    <property type="evidence" value="ECO:0000318"/>
    <property type="project" value="GO_Central"/>
</dbReference>
<dbReference type="OMA" id="CCILQPM"/>
<feature type="compositionally biased region" description="Gly residues" evidence="1">
    <location>
        <begin position="141"/>
        <end position="153"/>
    </location>
</feature>
<proteinExistence type="predicted"/>
<feature type="region of interest" description="Disordered" evidence="1">
    <location>
        <begin position="300"/>
        <end position="343"/>
    </location>
</feature>
<dbReference type="Proteomes" id="UP000054558">
    <property type="component" value="Unassembled WGS sequence"/>
</dbReference>
<dbReference type="AlphaFoldDB" id="A0A1Y1HVB7"/>
<dbReference type="GO" id="GO:0005667">
    <property type="term" value="C:transcription regulator complex"/>
    <property type="evidence" value="ECO:0000318"/>
    <property type="project" value="GO_Central"/>
</dbReference>
<dbReference type="Pfam" id="PF01803">
    <property type="entry name" value="LIM_bind"/>
    <property type="match status" value="1"/>
</dbReference>
<feature type="region of interest" description="Disordered" evidence="1">
    <location>
        <begin position="620"/>
        <end position="716"/>
    </location>
</feature>
<dbReference type="PANTHER" id="PTHR10378">
    <property type="entry name" value="LIM DOMAIN-BINDING PROTEIN"/>
    <property type="match status" value="1"/>
</dbReference>